<protein>
    <submittedName>
        <fullName evidence="2">Uncharacterized protein</fullName>
    </submittedName>
</protein>
<proteinExistence type="predicted"/>
<evidence type="ECO:0000256" key="1">
    <source>
        <dbReference type="SAM" id="MobiDB-lite"/>
    </source>
</evidence>
<accession>A0A9P0G6C1</accession>
<feature type="region of interest" description="Disordered" evidence="1">
    <location>
        <begin position="1"/>
        <end position="44"/>
    </location>
</feature>
<dbReference type="EMBL" id="OV651813">
    <property type="protein sequence ID" value="CAH1099606.1"/>
    <property type="molecule type" value="Genomic_DNA"/>
</dbReference>
<gene>
    <name evidence="2" type="ORF">PSYICH_LOCUS550</name>
</gene>
<sequence>MAQAGPSEPSVEVKAKNNDSYQEMAQAGPSDPSVQVEAKNNNDGNVEMALAGPSEPSVEVEAKNNNDSNENLMRALMHDVIIIENYCDNNLRLTTDEVPLLNTNANFVYLDLLTDNQLIAQTNIVSSSDQQILKTDQEDTRKNIAKQKKEDWIKCMKCHRWLYEGCYKFLKFCVVCGERADKKII</sequence>
<evidence type="ECO:0000313" key="2">
    <source>
        <dbReference type="EMBL" id="CAH1099606.1"/>
    </source>
</evidence>
<keyword evidence="3" id="KW-1185">Reference proteome</keyword>
<dbReference type="Proteomes" id="UP001153636">
    <property type="component" value="Chromosome 1"/>
</dbReference>
<name>A0A9P0G6C1_9CUCU</name>
<dbReference type="AlphaFoldDB" id="A0A9P0G6C1"/>
<reference evidence="2" key="1">
    <citation type="submission" date="2022-01" db="EMBL/GenBank/DDBJ databases">
        <authorList>
            <person name="King R."/>
        </authorList>
    </citation>
    <scope>NUCLEOTIDE SEQUENCE</scope>
</reference>
<dbReference type="OrthoDB" id="6779830at2759"/>
<evidence type="ECO:0000313" key="3">
    <source>
        <dbReference type="Proteomes" id="UP001153636"/>
    </source>
</evidence>
<organism evidence="2 3">
    <name type="scientific">Psylliodes chrysocephalus</name>
    <dbReference type="NCBI Taxonomy" id="3402493"/>
    <lineage>
        <taxon>Eukaryota</taxon>
        <taxon>Metazoa</taxon>
        <taxon>Ecdysozoa</taxon>
        <taxon>Arthropoda</taxon>
        <taxon>Hexapoda</taxon>
        <taxon>Insecta</taxon>
        <taxon>Pterygota</taxon>
        <taxon>Neoptera</taxon>
        <taxon>Endopterygota</taxon>
        <taxon>Coleoptera</taxon>
        <taxon>Polyphaga</taxon>
        <taxon>Cucujiformia</taxon>
        <taxon>Chrysomeloidea</taxon>
        <taxon>Chrysomelidae</taxon>
        <taxon>Galerucinae</taxon>
        <taxon>Alticini</taxon>
        <taxon>Psylliodes</taxon>
    </lineage>
</organism>